<keyword evidence="3" id="KW-1185">Reference proteome</keyword>
<dbReference type="Pfam" id="PF12937">
    <property type="entry name" value="F-box-like"/>
    <property type="match status" value="1"/>
</dbReference>
<protein>
    <recommendedName>
        <fullName evidence="1">F-box domain-containing protein</fullName>
    </recommendedName>
</protein>
<dbReference type="AlphaFoldDB" id="J4H312"/>
<dbReference type="SUPFAM" id="SSF52047">
    <property type="entry name" value="RNI-like"/>
    <property type="match status" value="1"/>
</dbReference>
<dbReference type="GeneID" id="24097380"/>
<sequence length="485" mass="55658">MPFTLKRPRRREFARSLVDAVKSMYTSDKRFSDGADPLRAHSAVHVYFHDGHRKYHPIMRLPNELLAHIFALGAEDDIMLPVVISHVCRAWRKLALHTPSLWRRVVLDSRLSMWTQRIHRAKACTLDIQLANQQMSLDRTNYIVPLDAQTVLYYMHLVIPFIPRWRSLEIKFDIYTPYLWNAALSACCDSTPAVQAHFLRELSLIYPGNDDTKEFVLFNGVAPRLRRVTLWGIRLAWYPSLFQHLTFLDYTHHGFTRGHEAASDVLQILQVSSRLEVLRLAFPWRGDSNSRYSNPSARTTTLPRLATLTLSIEGPDIPPALLHVLMHLSLPAIRTLRLVSRYPFRRPTLFPRLRHVLKALPQLPTLRHLYVEYGWLDSRFVHPLVQSLPRLQHVVLHGPQVDASFLQTLMSTLRARRSADGNWQPLRGLELVRCEAISAEDIVAAVRAQPSSISVLYLRACPRIEQAGLRKLKSSGVMVRTATAA</sequence>
<reference evidence="2 3" key="1">
    <citation type="journal article" date="2012" name="Appl. Environ. Microbiol.">
        <title>Short-read sequencing for genomic analysis of the brown rot fungus Fibroporia radiculosa.</title>
        <authorList>
            <person name="Tang J.D."/>
            <person name="Perkins A.D."/>
            <person name="Sonstegard T.S."/>
            <person name="Schroeder S.G."/>
            <person name="Burgess S.C."/>
            <person name="Diehl S.V."/>
        </authorList>
    </citation>
    <scope>NUCLEOTIDE SEQUENCE [LARGE SCALE GENOMIC DNA]</scope>
    <source>
        <strain evidence="2 3">TFFH 294</strain>
    </source>
</reference>
<dbReference type="PROSITE" id="PS50181">
    <property type="entry name" value="FBOX"/>
    <property type="match status" value="1"/>
</dbReference>
<dbReference type="InterPro" id="IPR001810">
    <property type="entry name" value="F-box_dom"/>
</dbReference>
<dbReference type="RefSeq" id="XP_012181752.1">
    <property type="nucleotide sequence ID" value="XM_012326362.1"/>
</dbReference>
<name>J4H312_9APHY</name>
<dbReference type="OrthoDB" id="3181259at2759"/>
<dbReference type="PANTHER" id="PTHR38926">
    <property type="entry name" value="F-BOX DOMAIN CONTAINING PROTEIN, EXPRESSED"/>
    <property type="match status" value="1"/>
</dbReference>
<evidence type="ECO:0000313" key="3">
    <source>
        <dbReference type="Proteomes" id="UP000006352"/>
    </source>
</evidence>
<feature type="domain" description="F-box" evidence="1">
    <location>
        <begin position="55"/>
        <end position="105"/>
    </location>
</feature>
<gene>
    <name evidence="2" type="ORF">FIBRA_04569</name>
</gene>
<dbReference type="PANTHER" id="PTHR38926:SF5">
    <property type="entry name" value="F-BOX AND LEUCINE-RICH REPEAT PROTEIN 6"/>
    <property type="match status" value="1"/>
</dbReference>
<evidence type="ECO:0000259" key="1">
    <source>
        <dbReference type="PROSITE" id="PS50181"/>
    </source>
</evidence>
<dbReference type="HOGENOM" id="CLU_039202_0_0_1"/>
<proteinExistence type="predicted"/>
<dbReference type="Proteomes" id="UP000006352">
    <property type="component" value="Unassembled WGS sequence"/>
</dbReference>
<dbReference type="SUPFAM" id="SSF81383">
    <property type="entry name" value="F-box domain"/>
    <property type="match status" value="1"/>
</dbReference>
<dbReference type="InterPro" id="IPR036047">
    <property type="entry name" value="F-box-like_dom_sf"/>
</dbReference>
<dbReference type="EMBL" id="HE797081">
    <property type="protein sequence ID" value="CCM02469.1"/>
    <property type="molecule type" value="Genomic_DNA"/>
</dbReference>
<dbReference type="InterPro" id="IPR032675">
    <property type="entry name" value="LRR_dom_sf"/>
</dbReference>
<dbReference type="Gene3D" id="1.20.1280.50">
    <property type="match status" value="1"/>
</dbReference>
<organism evidence="2 3">
    <name type="scientific">Fibroporia radiculosa</name>
    <dbReference type="NCBI Taxonomy" id="599839"/>
    <lineage>
        <taxon>Eukaryota</taxon>
        <taxon>Fungi</taxon>
        <taxon>Dikarya</taxon>
        <taxon>Basidiomycota</taxon>
        <taxon>Agaricomycotina</taxon>
        <taxon>Agaricomycetes</taxon>
        <taxon>Polyporales</taxon>
        <taxon>Fibroporiaceae</taxon>
        <taxon>Fibroporia</taxon>
    </lineage>
</organism>
<dbReference type="Gene3D" id="3.80.10.10">
    <property type="entry name" value="Ribonuclease Inhibitor"/>
    <property type="match status" value="1"/>
</dbReference>
<evidence type="ECO:0000313" key="2">
    <source>
        <dbReference type="EMBL" id="CCM02469.1"/>
    </source>
</evidence>
<accession>J4H312</accession>
<dbReference type="InParanoid" id="J4H312"/>
<dbReference type="STRING" id="599839.J4H312"/>